<reference evidence="3 4" key="1">
    <citation type="submission" date="2020-07" db="EMBL/GenBank/DDBJ databases">
        <title>Novel species isolated from subtropical streams in China.</title>
        <authorList>
            <person name="Lu H."/>
        </authorList>
    </citation>
    <scope>NUCLEOTIDE SEQUENCE [LARGE SCALE GENOMIC DNA]</scope>
    <source>
        <strain evidence="3 4">LX20W</strain>
    </source>
</reference>
<feature type="domain" description="Fe2OG dioxygenase" evidence="2">
    <location>
        <begin position="223"/>
        <end position="336"/>
    </location>
</feature>
<dbReference type="EMBL" id="JACEZT010000017">
    <property type="protein sequence ID" value="MBA5639632.1"/>
    <property type="molecule type" value="Genomic_DNA"/>
</dbReference>
<sequence>MARCPATAGAWSARRPCWSGRARNAGRWNRRRRSVKNGELDFGAGLPPRQPRKTAPGLAVAPAGLASTGGAAGALDADGAAQALAAEQTARQAAARRAIGAAVGIATHVAGLDWQAIGEELDMNGYAIVPGMLTAEECAAMAAQYEQGELFRSRIVMAQHGFGSGEYQYFRYPLPSTVAALRQALYGPLAAIANRWHGLLGVETRFPADHAEFLARCHAAGQQRPTPLLLRYRPGDYNCLHQDLYGEQVFPLQAAVLLSQPGVDFDGGEFVLTEQRPRQQSRVEVVPLKRGDMVIFPVAERPAQGARGVYRAGMRHGVSRLRSGLRHTLGLIFHDAA</sequence>
<dbReference type="Gene3D" id="2.60.120.620">
    <property type="entry name" value="q2cbj1_9rhob like domain"/>
    <property type="match status" value="1"/>
</dbReference>
<evidence type="ECO:0000313" key="4">
    <source>
        <dbReference type="Proteomes" id="UP000534388"/>
    </source>
</evidence>
<dbReference type="InterPro" id="IPR005123">
    <property type="entry name" value="Oxoglu/Fe-dep_dioxygenase_dom"/>
</dbReference>
<dbReference type="InterPro" id="IPR018655">
    <property type="entry name" value="DUF2086"/>
</dbReference>
<dbReference type="PROSITE" id="PS51471">
    <property type="entry name" value="FE2OG_OXY"/>
    <property type="match status" value="1"/>
</dbReference>
<dbReference type="Pfam" id="PF09859">
    <property type="entry name" value="Oxygenase-NA"/>
    <property type="match status" value="1"/>
</dbReference>
<comment type="similarity">
    <text evidence="1">Belongs to the iron/ascorbate-dependent oxidoreductase family.</text>
</comment>
<protein>
    <submittedName>
        <fullName evidence="3">2OG-Fe(II) oxygenase</fullName>
    </submittedName>
</protein>
<keyword evidence="1" id="KW-0408">Iron</keyword>
<accession>A0A7W2EW02</accession>
<dbReference type="GO" id="GO:0016491">
    <property type="term" value="F:oxidoreductase activity"/>
    <property type="evidence" value="ECO:0007669"/>
    <property type="project" value="UniProtKB-KW"/>
</dbReference>
<dbReference type="GO" id="GO:0046872">
    <property type="term" value="F:metal ion binding"/>
    <property type="evidence" value="ECO:0007669"/>
    <property type="project" value="UniProtKB-KW"/>
</dbReference>
<evidence type="ECO:0000256" key="1">
    <source>
        <dbReference type="RuleBase" id="RU003682"/>
    </source>
</evidence>
<proteinExistence type="inferred from homology"/>
<keyword evidence="1" id="KW-0479">Metal-binding</keyword>
<dbReference type="AlphaFoldDB" id="A0A7W2EW02"/>
<dbReference type="Proteomes" id="UP000534388">
    <property type="component" value="Unassembled WGS sequence"/>
</dbReference>
<name>A0A7W2EW02_9BURK</name>
<keyword evidence="4" id="KW-1185">Reference proteome</keyword>
<organism evidence="3 4">
    <name type="scientific">Rugamonas brunnea</name>
    <dbReference type="NCBI Taxonomy" id="2758569"/>
    <lineage>
        <taxon>Bacteria</taxon>
        <taxon>Pseudomonadati</taxon>
        <taxon>Pseudomonadota</taxon>
        <taxon>Betaproteobacteria</taxon>
        <taxon>Burkholderiales</taxon>
        <taxon>Oxalobacteraceae</taxon>
        <taxon>Telluria group</taxon>
        <taxon>Rugamonas</taxon>
    </lineage>
</organism>
<evidence type="ECO:0000259" key="2">
    <source>
        <dbReference type="PROSITE" id="PS51471"/>
    </source>
</evidence>
<comment type="caution">
    <text evidence="3">The sequence shown here is derived from an EMBL/GenBank/DDBJ whole genome shotgun (WGS) entry which is preliminary data.</text>
</comment>
<keyword evidence="1" id="KW-0560">Oxidoreductase</keyword>
<gene>
    <name evidence="3" type="ORF">H3H37_21470</name>
</gene>
<evidence type="ECO:0000313" key="3">
    <source>
        <dbReference type="EMBL" id="MBA5639632.1"/>
    </source>
</evidence>